<evidence type="ECO:0000313" key="7">
    <source>
        <dbReference type="EMBL" id="RUO71925.1"/>
    </source>
</evidence>
<evidence type="ECO:0000259" key="6">
    <source>
        <dbReference type="Pfam" id="PF03968"/>
    </source>
</evidence>
<reference evidence="8" key="1">
    <citation type="journal article" date="2018" name="Front. Microbiol.">
        <title>Genome-Based Analysis Reveals the Taxonomy and Diversity of the Family Idiomarinaceae.</title>
        <authorList>
            <person name="Liu Y."/>
            <person name="Lai Q."/>
            <person name="Shao Z."/>
        </authorList>
    </citation>
    <scope>NUCLEOTIDE SEQUENCE [LARGE SCALE GENOMIC DNA]</scope>
    <source>
        <strain evidence="8">R22</strain>
    </source>
</reference>
<protein>
    <recommendedName>
        <fullName evidence="4">Lipopolysaccharide export system protein LptA</fullName>
    </recommendedName>
</protein>
<feature type="chain" id="PRO_5019600076" description="Lipopolysaccharide export system protein LptA" evidence="4">
    <location>
        <begin position="25"/>
        <end position="180"/>
    </location>
</feature>
<dbReference type="Gene3D" id="2.60.450.10">
    <property type="entry name" value="Lipopolysaccharide (LPS) transport protein A like domain"/>
    <property type="match status" value="1"/>
</dbReference>
<keyword evidence="8" id="KW-1185">Reference proteome</keyword>
<evidence type="ECO:0000256" key="2">
    <source>
        <dbReference type="ARBA" id="ARBA00022729"/>
    </source>
</evidence>
<gene>
    <name evidence="4 7" type="primary">lptA</name>
    <name evidence="7" type="ORF">CWI78_05270</name>
</gene>
<keyword evidence="3 4" id="KW-0574">Periplasm</keyword>
<organism evidence="7 8">
    <name type="scientific">Idiomarina ramblicola</name>
    <dbReference type="NCBI Taxonomy" id="263724"/>
    <lineage>
        <taxon>Bacteria</taxon>
        <taxon>Pseudomonadati</taxon>
        <taxon>Pseudomonadota</taxon>
        <taxon>Gammaproteobacteria</taxon>
        <taxon>Alteromonadales</taxon>
        <taxon>Idiomarinaceae</taxon>
        <taxon>Idiomarina</taxon>
    </lineage>
</organism>
<keyword evidence="1 4" id="KW-0813">Transport</keyword>
<dbReference type="GO" id="GO:0009279">
    <property type="term" value="C:cell outer membrane"/>
    <property type="evidence" value="ECO:0007669"/>
    <property type="project" value="TreeGrafter"/>
</dbReference>
<feature type="compositionally biased region" description="Basic and acidic residues" evidence="5">
    <location>
        <begin position="168"/>
        <end position="180"/>
    </location>
</feature>
<proteinExistence type="inferred from homology"/>
<dbReference type="HAMAP" id="MF_01914">
    <property type="entry name" value="LPS_assembly_LptA"/>
    <property type="match status" value="1"/>
</dbReference>
<comment type="function">
    <text evidence="4">Involved in the assembly of lipopolysaccharide (LPS). Required for the translocation of LPS from the inner membrane to the outer membrane. May form a bridge between the inner membrane and the outer membrane, via interactions with LptC and LptD, thereby facilitating LPS transfer across the periplasm.</text>
</comment>
<dbReference type="RefSeq" id="WP_126780944.1">
    <property type="nucleotide sequence ID" value="NZ_PIQC01000003.1"/>
</dbReference>
<dbReference type="GO" id="GO:0015920">
    <property type="term" value="P:lipopolysaccharide transport"/>
    <property type="evidence" value="ECO:0007669"/>
    <property type="project" value="UniProtKB-UniRule"/>
</dbReference>
<dbReference type="PANTHER" id="PTHR36504">
    <property type="entry name" value="LIPOPOLYSACCHARIDE EXPORT SYSTEM PROTEIN LPTA"/>
    <property type="match status" value="1"/>
</dbReference>
<comment type="similarity">
    <text evidence="4">Belongs to the LptA family.</text>
</comment>
<dbReference type="PANTHER" id="PTHR36504:SF1">
    <property type="entry name" value="LIPOPOLYSACCHARIDE EXPORT SYSTEM PROTEIN LPTA"/>
    <property type="match status" value="1"/>
</dbReference>
<dbReference type="InterPro" id="IPR005653">
    <property type="entry name" value="OstA-like_N"/>
</dbReference>
<dbReference type="EMBL" id="PIQC01000003">
    <property type="protein sequence ID" value="RUO71925.1"/>
    <property type="molecule type" value="Genomic_DNA"/>
</dbReference>
<name>A0A432Z222_9GAMM</name>
<dbReference type="GO" id="GO:0017089">
    <property type="term" value="F:glycolipid transfer activity"/>
    <property type="evidence" value="ECO:0007669"/>
    <property type="project" value="TreeGrafter"/>
</dbReference>
<dbReference type="Pfam" id="PF03968">
    <property type="entry name" value="LptD_N"/>
    <property type="match status" value="1"/>
</dbReference>
<dbReference type="OrthoDB" id="5599500at2"/>
<feature type="signal peptide" evidence="4">
    <location>
        <begin position="1"/>
        <end position="24"/>
    </location>
</feature>
<feature type="domain" description="Organic solvent tolerance-like N-terminal" evidence="6">
    <location>
        <begin position="35"/>
        <end position="146"/>
    </location>
</feature>
<accession>A0A432Z222</accession>
<keyword evidence="2 4" id="KW-0732">Signal</keyword>
<comment type="caution">
    <text evidence="7">The sequence shown here is derived from an EMBL/GenBank/DDBJ whole genome shotgun (WGS) entry which is preliminary data.</text>
</comment>
<dbReference type="GO" id="GO:0030288">
    <property type="term" value="C:outer membrane-bounded periplasmic space"/>
    <property type="evidence" value="ECO:0007669"/>
    <property type="project" value="TreeGrafter"/>
</dbReference>
<dbReference type="Proteomes" id="UP000288058">
    <property type="component" value="Unassembled WGS sequence"/>
</dbReference>
<dbReference type="InterPro" id="IPR014340">
    <property type="entry name" value="LptA"/>
</dbReference>
<dbReference type="GO" id="GO:0001530">
    <property type="term" value="F:lipopolysaccharide binding"/>
    <property type="evidence" value="ECO:0007669"/>
    <property type="project" value="InterPro"/>
</dbReference>
<dbReference type="NCBIfam" id="TIGR03002">
    <property type="entry name" value="outer_YhbN_LptA"/>
    <property type="match status" value="1"/>
</dbReference>
<comment type="subunit">
    <text evidence="4">Component of the lipopolysaccharide transport and assembly complex.</text>
</comment>
<evidence type="ECO:0000313" key="8">
    <source>
        <dbReference type="Proteomes" id="UP000288058"/>
    </source>
</evidence>
<evidence type="ECO:0000256" key="3">
    <source>
        <dbReference type="ARBA" id="ARBA00022764"/>
    </source>
</evidence>
<evidence type="ECO:0000256" key="1">
    <source>
        <dbReference type="ARBA" id="ARBA00022448"/>
    </source>
</evidence>
<dbReference type="GO" id="GO:0043165">
    <property type="term" value="P:Gram-negative-bacterium-type cell outer membrane assembly"/>
    <property type="evidence" value="ECO:0007669"/>
    <property type="project" value="UniProtKB-UniRule"/>
</dbReference>
<dbReference type="InterPro" id="IPR052037">
    <property type="entry name" value="LPS_export_LptA"/>
</dbReference>
<feature type="region of interest" description="Disordered" evidence="5">
    <location>
        <begin position="149"/>
        <end position="180"/>
    </location>
</feature>
<dbReference type="AlphaFoldDB" id="A0A432Z222"/>
<comment type="subcellular location">
    <subcellularLocation>
        <location evidence="4">Periplasm</location>
    </subcellularLocation>
</comment>
<evidence type="ECO:0000256" key="5">
    <source>
        <dbReference type="SAM" id="MobiDB-lite"/>
    </source>
</evidence>
<sequence precursor="true">MLKRFSSLLSKFILVALIPSAVLAQGKSDFSQPMEVESSQEELDIKNNRLVLTDNVIIRQGTLLIRADRLEASASENAEQADTFVAEGSPATYSQTLDDGNQINAEANKITYFQGEQRLELSGNARISQGSSSSSGELITYDLDEQTVTATSSGEENSRVITIFTPKPKTDSDKNNNENP</sequence>
<evidence type="ECO:0000256" key="4">
    <source>
        <dbReference type="HAMAP-Rule" id="MF_01914"/>
    </source>
</evidence>